<dbReference type="GO" id="GO:0006508">
    <property type="term" value="P:proteolysis"/>
    <property type="evidence" value="ECO:0007669"/>
    <property type="project" value="UniProtKB-KW"/>
</dbReference>
<keyword evidence="4 8" id="KW-0378">Hydrolase</keyword>
<keyword evidence="13" id="KW-1185">Reference proteome</keyword>
<keyword evidence="6" id="KW-1015">Disulfide bond</keyword>
<dbReference type="AlphaFoldDB" id="A0A9P0GJA5"/>
<dbReference type="PANTHER" id="PTHR24264">
    <property type="entry name" value="TRYPSIN-RELATED"/>
    <property type="match status" value="1"/>
</dbReference>
<keyword evidence="5 8" id="KW-0720">Serine protease</keyword>
<dbReference type="GO" id="GO:0005615">
    <property type="term" value="C:extracellular space"/>
    <property type="evidence" value="ECO:0007669"/>
    <property type="project" value="TreeGrafter"/>
</dbReference>
<gene>
    <name evidence="12" type="ORF">PSYICH_LOCUS13627</name>
</gene>
<dbReference type="Gene3D" id="2.40.10.10">
    <property type="entry name" value="Trypsin-like serine proteases"/>
    <property type="match status" value="1"/>
</dbReference>
<dbReference type="InterPro" id="IPR050127">
    <property type="entry name" value="Serine_Proteases_S1"/>
</dbReference>
<protein>
    <recommendedName>
        <fullName evidence="11">Peptidase S1 domain-containing protein</fullName>
    </recommendedName>
</protein>
<organism evidence="12 13">
    <name type="scientific">Psylliodes chrysocephalus</name>
    <dbReference type="NCBI Taxonomy" id="3402493"/>
    <lineage>
        <taxon>Eukaryota</taxon>
        <taxon>Metazoa</taxon>
        <taxon>Ecdysozoa</taxon>
        <taxon>Arthropoda</taxon>
        <taxon>Hexapoda</taxon>
        <taxon>Insecta</taxon>
        <taxon>Pterygota</taxon>
        <taxon>Neoptera</taxon>
        <taxon>Endopterygota</taxon>
        <taxon>Coleoptera</taxon>
        <taxon>Polyphaga</taxon>
        <taxon>Cucujiformia</taxon>
        <taxon>Chrysomeloidea</taxon>
        <taxon>Chrysomelidae</taxon>
        <taxon>Galerucinae</taxon>
        <taxon>Alticini</taxon>
        <taxon>Psylliodes</taxon>
    </lineage>
</organism>
<feature type="signal peptide" evidence="10">
    <location>
        <begin position="1"/>
        <end position="27"/>
    </location>
</feature>
<keyword evidence="10" id="KW-0732">Signal</keyword>
<evidence type="ECO:0000256" key="10">
    <source>
        <dbReference type="SAM" id="SignalP"/>
    </source>
</evidence>
<dbReference type="PROSITE" id="PS00135">
    <property type="entry name" value="TRYPSIN_SER"/>
    <property type="match status" value="1"/>
</dbReference>
<feature type="compositionally biased region" description="Polar residues" evidence="9">
    <location>
        <begin position="306"/>
        <end position="315"/>
    </location>
</feature>
<evidence type="ECO:0000256" key="7">
    <source>
        <dbReference type="ARBA" id="ARBA00024195"/>
    </source>
</evidence>
<dbReference type="CDD" id="cd00190">
    <property type="entry name" value="Tryp_SPc"/>
    <property type="match status" value="1"/>
</dbReference>
<evidence type="ECO:0000313" key="13">
    <source>
        <dbReference type="Proteomes" id="UP001153636"/>
    </source>
</evidence>
<comment type="similarity">
    <text evidence="7">Belongs to the peptidase S1 family. CLIP subfamily.</text>
</comment>
<evidence type="ECO:0000256" key="5">
    <source>
        <dbReference type="ARBA" id="ARBA00022825"/>
    </source>
</evidence>
<dbReference type="FunFam" id="2.40.10.10:FF:000002">
    <property type="entry name" value="Transmembrane protease serine"/>
    <property type="match status" value="1"/>
</dbReference>
<feature type="domain" description="Peptidase S1" evidence="11">
    <location>
        <begin position="44"/>
        <end position="285"/>
    </location>
</feature>
<dbReference type="OrthoDB" id="6339452at2759"/>
<dbReference type="InterPro" id="IPR018114">
    <property type="entry name" value="TRYPSIN_HIS"/>
</dbReference>
<evidence type="ECO:0000256" key="3">
    <source>
        <dbReference type="ARBA" id="ARBA00022670"/>
    </source>
</evidence>
<evidence type="ECO:0000259" key="11">
    <source>
        <dbReference type="PROSITE" id="PS50240"/>
    </source>
</evidence>
<dbReference type="InterPro" id="IPR043504">
    <property type="entry name" value="Peptidase_S1_PA_chymotrypsin"/>
</dbReference>
<name>A0A9P0GJA5_9CUCU</name>
<evidence type="ECO:0000313" key="12">
    <source>
        <dbReference type="EMBL" id="CAH1112942.1"/>
    </source>
</evidence>
<dbReference type="PANTHER" id="PTHR24264:SF65">
    <property type="entry name" value="SRCR DOMAIN-CONTAINING PROTEIN"/>
    <property type="match status" value="1"/>
</dbReference>
<reference evidence="12" key="1">
    <citation type="submission" date="2022-01" db="EMBL/GenBank/DDBJ databases">
        <authorList>
            <person name="King R."/>
        </authorList>
    </citation>
    <scope>NUCLEOTIDE SEQUENCE</scope>
</reference>
<dbReference type="SMART" id="SM00020">
    <property type="entry name" value="Tryp_SPc"/>
    <property type="match status" value="1"/>
</dbReference>
<feature type="chain" id="PRO_5040167685" description="Peptidase S1 domain-containing protein" evidence="10">
    <location>
        <begin position="28"/>
        <end position="369"/>
    </location>
</feature>
<accession>A0A9P0GJA5</accession>
<keyword evidence="3 8" id="KW-0645">Protease</keyword>
<evidence type="ECO:0000256" key="1">
    <source>
        <dbReference type="ARBA" id="ARBA00004613"/>
    </source>
</evidence>
<dbReference type="GO" id="GO:0004252">
    <property type="term" value="F:serine-type endopeptidase activity"/>
    <property type="evidence" value="ECO:0007669"/>
    <property type="project" value="InterPro"/>
</dbReference>
<dbReference type="InterPro" id="IPR001254">
    <property type="entry name" value="Trypsin_dom"/>
</dbReference>
<dbReference type="SUPFAM" id="SSF50494">
    <property type="entry name" value="Trypsin-like serine proteases"/>
    <property type="match status" value="1"/>
</dbReference>
<evidence type="ECO:0000256" key="8">
    <source>
        <dbReference type="RuleBase" id="RU363034"/>
    </source>
</evidence>
<dbReference type="PROSITE" id="PS00134">
    <property type="entry name" value="TRYPSIN_HIS"/>
    <property type="match status" value="1"/>
</dbReference>
<proteinExistence type="inferred from homology"/>
<comment type="subcellular location">
    <subcellularLocation>
        <location evidence="1">Secreted</location>
    </subcellularLocation>
</comment>
<dbReference type="PRINTS" id="PR00722">
    <property type="entry name" value="CHYMOTRYPSIN"/>
</dbReference>
<dbReference type="PROSITE" id="PS50240">
    <property type="entry name" value="TRYPSIN_DOM"/>
    <property type="match status" value="1"/>
</dbReference>
<evidence type="ECO:0000256" key="9">
    <source>
        <dbReference type="SAM" id="MobiDB-lite"/>
    </source>
</evidence>
<dbReference type="InterPro" id="IPR033116">
    <property type="entry name" value="TRYPSIN_SER"/>
</dbReference>
<feature type="region of interest" description="Disordered" evidence="9">
    <location>
        <begin position="288"/>
        <end position="330"/>
    </location>
</feature>
<dbReference type="InterPro" id="IPR001314">
    <property type="entry name" value="Peptidase_S1A"/>
</dbReference>
<evidence type="ECO:0000256" key="2">
    <source>
        <dbReference type="ARBA" id="ARBA00022525"/>
    </source>
</evidence>
<keyword evidence="2" id="KW-0964">Secreted</keyword>
<dbReference type="EMBL" id="OV651819">
    <property type="protein sequence ID" value="CAH1112942.1"/>
    <property type="molecule type" value="Genomic_DNA"/>
</dbReference>
<sequence>MVLLFINPIRYVFILVISCVLFDSTFEECGRPIGNEFRLEEDRVVAGYDIGYYRYPWYAVLTRYNMVSCGATLVGPKTVVSAAHCYKEFLDLASKGVVKLEQIYIVKLGVYNICTTEKTARDYTVDKVYIHQLYYTKKPYYDISLLKLSSDTNAYRPICLPPPHLKKPLDGTVPGLGTLRYHGAMPCTVHEARLLIHNNTECSNMMNNTGNDPHLMHNSFCAGYIQGGIDTCQGDSGGPLQSMNENGDYILIGIVSFGFRCAQPGLLGMYTDVSQYIDWIQEKSGLKPGQLQTAPMKPSTGIAGSVSRNDSNTGVNAEPNHNHHHHHHKIVVRPYRRPIKILIYRNNKWSVLTKYLLHHPIIRHKRPIN</sequence>
<dbReference type="InterPro" id="IPR009003">
    <property type="entry name" value="Peptidase_S1_PA"/>
</dbReference>
<dbReference type="Pfam" id="PF00089">
    <property type="entry name" value="Trypsin"/>
    <property type="match status" value="1"/>
</dbReference>
<dbReference type="Proteomes" id="UP001153636">
    <property type="component" value="Chromosome 7"/>
</dbReference>
<evidence type="ECO:0000256" key="6">
    <source>
        <dbReference type="ARBA" id="ARBA00023157"/>
    </source>
</evidence>
<evidence type="ECO:0000256" key="4">
    <source>
        <dbReference type="ARBA" id="ARBA00022801"/>
    </source>
</evidence>